<accession>A0A8H7BEE0</accession>
<sequence>MSHNLFTPLKVGQITLQHRVSMAPMTRFRASDDYVPTDLIVKYYEQRAGRPGTLLISEGSFARERAGGIGNIPGFWTQEQLAGWSKVFDAVHAKGSFMFVQIDNLGKAASSEYMAERGLDVVSSVDIPSEDGKSLTARALTTAEVKEFVQDIVTAGKNAVEAGADGVEIHAAN</sequence>
<name>A0A8H7BEE0_9FUNG</name>
<protein>
    <recommendedName>
        <fullName evidence="1">NADH:flavin oxidoreductase/NADH oxidase N-terminal domain-containing protein</fullName>
    </recommendedName>
</protein>
<feature type="non-terminal residue" evidence="2">
    <location>
        <position position="173"/>
    </location>
</feature>
<proteinExistence type="predicted"/>
<comment type="caution">
    <text evidence="2">The sequence shown here is derived from an EMBL/GenBank/DDBJ whole genome shotgun (WGS) entry which is preliminary data.</text>
</comment>
<organism evidence="2 3">
    <name type="scientific">Apophysomyces ossiformis</name>
    <dbReference type="NCBI Taxonomy" id="679940"/>
    <lineage>
        <taxon>Eukaryota</taxon>
        <taxon>Fungi</taxon>
        <taxon>Fungi incertae sedis</taxon>
        <taxon>Mucoromycota</taxon>
        <taxon>Mucoromycotina</taxon>
        <taxon>Mucoromycetes</taxon>
        <taxon>Mucorales</taxon>
        <taxon>Mucorineae</taxon>
        <taxon>Mucoraceae</taxon>
        <taxon>Apophysomyces</taxon>
    </lineage>
</organism>
<dbReference type="InterPro" id="IPR045247">
    <property type="entry name" value="Oye-like"/>
</dbReference>
<dbReference type="EMBL" id="JABAYA010000565">
    <property type="protein sequence ID" value="KAF7720552.1"/>
    <property type="molecule type" value="Genomic_DNA"/>
</dbReference>
<evidence type="ECO:0000313" key="3">
    <source>
        <dbReference type="Proteomes" id="UP000605846"/>
    </source>
</evidence>
<dbReference type="PANTHER" id="PTHR22893">
    <property type="entry name" value="NADH OXIDOREDUCTASE-RELATED"/>
    <property type="match status" value="1"/>
</dbReference>
<gene>
    <name evidence="2" type="ORF">EC973_007542</name>
</gene>
<evidence type="ECO:0000313" key="2">
    <source>
        <dbReference type="EMBL" id="KAF7720552.1"/>
    </source>
</evidence>
<dbReference type="InterPro" id="IPR013785">
    <property type="entry name" value="Aldolase_TIM"/>
</dbReference>
<dbReference type="SUPFAM" id="SSF51395">
    <property type="entry name" value="FMN-linked oxidoreductases"/>
    <property type="match status" value="1"/>
</dbReference>
<feature type="domain" description="NADH:flavin oxidoreductase/NADH oxidase N-terminal" evidence="1">
    <location>
        <begin position="4"/>
        <end position="173"/>
    </location>
</feature>
<evidence type="ECO:0000259" key="1">
    <source>
        <dbReference type="Pfam" id="PF00724"/>
    </source>
</evidence>
<dbReference type="OrthoDB" id="276546at2759"/>
<dbReference type="InterPro" id="IPR001155">
    <property type="entry name" value="OxRdtase_FMN_N"/>
</dbReference>
<reference evidence="2" key="1">
    <citation type="submission" date="2020-01" db="EMBL/GenBank/DDBJ databases">
        <title>Genome Sequencing of Three Apophysomyces-Like Fungal Strains Confirms a Novel Fungal Genus in the Mucoromycota with divergent Burkholderia-like Endosymbiotic Bacteria.</title>
        <authorList>
            <person name="Stajich J.E."/>
            <person name="Macias A.M."/>
            <person name="Carter-House D."/>
            <person name="Lovett B."/>
            <person name="Kasson L.R."/>
            <person name="Berry K."/>
            <person name="Grigoriev I."/>
            <person name="Chang Y."/>
            <person name="Spatafora J."/>
            <person name="Kasson M.T."/>
        </authorList>
    </citation>
    <scope>NUCLEOTIDE SEQUENCE</scope>
    <source>
        <strain evidence="2">NRRL A-21654</strain>
    </source>
</reference>
<dbReference type="GO" id="GO:0010181">
    <property type="term" value="F:FMN binding"/>
    <property type="evidence" value="ECO:0007669"/>
    <property type="project" value="InterPro"/>
</dbReference>
<dbReference type="PANTHER" id="PTHR22893:SF91">
    <property type="entry name" value="NADPH DEHYDROGENASE 2-RELATED"/>
    <property type="match status" value="1"/>
</dbReference>
<keyword evidence="3" id="KW-1185">Reference proteome</keyword>
<dbReference type="Gene3D" id="3.20.20.70">
    <property type="entry name" value="Aldolase class I"/>
    <property type="match status" value="1"/>
</dbReference>
<dbReference type="Proteomes" id="UP000605846">
    <property type="component" value="Unassembled WGS sequence"/>
</dbReference>
<dbReference type="AlphaFoldDB" id="A0A8H7BEE0"/>
<dbReference type="GO" id="GO:0016491">
    <property type="term" value="F:oxidoreductase activity"/>
    <property type="evidence" value="ECO:0007669"/>
    <property type="project" value="InterPro"/>
</dbReference>
<dbReference type="Pfam" id="PF00724">
    <property type="entry name" value="Oxidored_FMN"/>
    <property type="match status" value="1"/>
</dbReference>